<dbReference type="AlphaFoldDB" id="X1UGR5"/>
<keyword evidence="2" id="KW-0472">Membrane</keyword>
<keyword evidence="2" id="KW-0812">Transmembrane</keyword>
<gene>
    <name evidence="4" type="ORF">S12H4_59455</name>
</gene>
<sequence length="147" mass="16208">MKANKIIKGLTFLLIGTILLANTLEILEWSVWSNIIKLWPLLIVGLGLSLIFRGKSLSFTGPLIIFLGIIAGVGASYMGISFEGEIVREVKTLSREIVIEVEKVPETETALETETTPEIETAPETEISPETEVSLETKEYSEIERAS</sequence>
<evidence type="ECO:0000256" key="2">
    <source>
        <dbReference type="SAM" id="Phobius"/>
    </source>
</evidence>
<feature type="transmembrane region" description="Helical" evidence="2">
    <location>
        <begin position="31"/>
        <end position="52"/>
    </location>
</feature>
<evidence type="ECO:0000313" key="4">
    <source>
        <dbReference type="EMBL" id="GAJ16688.1"/>
    </source>
</evidence>
<name>X1UGR5_9ZZZZ</name>
<feature type="region of interest" description="Disordered" evidence="1">
    <location>
        <begin position="108"/>
        <end position="147"/>
    </location>
</feature>
<dbReference type="InterPro" id="IPR043726">
    <property type="entry name" value="LiaI-LiaF-like_TM1"/>
</dbReference>
<keyword evidence="2" id="KW-1133">Transmembrane helix</keyword>
<dbReference type="Pfam" id="PF18917">
    <property type="entry name" value="LiaI-LiaF-like_TM1"/>
    <property type="match status" value="1"/>
</dbReference>
<evidence type="ECO:0000259" key="3">
    <source>
        <dbReference type="Pfam" id="PF18917"/>
    </source>
</evidence>
<feature type="non-terminal residue" evidence="4">
    <location>
        <position position="147"/>
    </location>
</feature>
<feature type="compositionally biased region" description="Acidic residues" evidence="1">
    <location>
        <begin position="109"/>
        <end position="129"/>
    </location>
</feature>
<proteinExistence type="predicted"/>
<feature type="domain" description="LiaI-LiaF-like transmembrane region" evidence="3">
    <location>
        <begin position="9"/>
        <end position="51"/>
    </location>
</feature>
<feature type="transmembrane region" description="Helical" evidence="2">
    <location>
        <begin position="59"/>
        <end position="80"/>
    </location>
</feature>
<protein>
    <recommendedName>
        <fullName evidence="3">LiaI-LiaF-like transmembrane region domain-containing protein</fullName>
    </recommendedName>
</protein>
<feature type="compositionally biased region" description="Basic and acidic residues" evidence="1">
    <location>
        <begin position="135"/>
        <end position="147"/>
    </location>
</feature>
<dbReference type="EMBL" id="BARW01038859">
    <property type="protein sequence ID" value="GAJ16688.1"/>
    <property type="molecule type" value="Genomic_DNA"/>
</dbReference>
<reference evidence="4" key="1">
    <citation type="journal article" date="2014" name="Front. Microbiol.">
        <title>High frequency of phylogenetically diverse reductive dehalogenase-homologous genes in deep subseafloor sedimentary metagenomes.</title>
        <authorList>
            <person name="Kawai M."/>
            <person name="Futagami T."/>
            <person name="Toyoda A."/>
            <person name="Takaki Y."/>
            <person name="Nishi S."/>
            <person name="Hori S."/>
            <person name="Arai W."/>
            <person name="Tsubouchi T."/>
            <person name="Morono Y."/>
            <person name="Uchiyama I."/>
            <person name="Ito T."/>
            <person name="Fujiyama A."/>
            <person name="Inagaki F."/>
            <person name="Takami H."/>
        </authorList>
    </citation>
    <scope>NUCLEOTIDE SEQUENCE</scope>
    <source>
        <strain evidence="4">Expedition CK06-06</strain>
    </source>
</reference>
<comment type="caution">
    <text evidence="4">The sequence shown here is derived from an EMBL/GenBank/DDBJ whole genome shotgun (WGS) entry which is preliminary data.</text>
</comment>
<accession>X1UGR5</accession>
<evidence type="ECO:0000256" key="1">
    <source>
        <dbReference type="SAM" id="MobiDB-lite"/>
    </source>
</evidence>
<organism evidence="4">
    <name type="scientific">marine sediment metagenome</name>
    <dbReference type="NCBI Taxonomy" id="412755"/>
    <lineage>
        <taxon>unclassified sequences</taxon>
        <taxon>metagenomes</taxon>
        <taxon>ecological metagenomes</taxon>
    </lineage>
</organism>